<dbReference type="InterPro" id="IPR017215">
    <property type="entry name" value="MetH_bac"/>
</dbReference>
<dbReference type="PIRSF" id="PIRSF037472">
    <property type="entry name" value="DHPS_mtfrase"/>
    <property type="match status" value="1"/>
</dbReference>
<dbReference type="CDD" id="cd02070">
    <property type="entry name" value="corrinoid_protein_B12-BD"/>
    <property type="match status" value="1"/>
</dbReference>
<dbReference type="AlphaFoldDB" id="A0A5A9XJJ0"/>
<organism evidence="25 26">
    <name type="scientific">Oryzomonas rubra</name>
    <dbReference type="NCBI Taxonomy" id="2509454"/>
    <lineage>
        <taxon>Bacteria</taxon>
        <taxon>Pseudomonadati</taxon>
        <taxon>Thermodesulfobacteriota</taxon>
        <taxon>Desulfuromonadia</taxon>
        <taxon>Geobacterales</taxon>
        <taxon>Geobacteraceae</taxon>
        <taxon>Oryzomonas</taxon>
    </lineage>
</organism>
<evidence type="ECO:0000313" key="25">
    <source>
        <dbReference type="EMBL" id="KAA0893332.1"/>
    </source>
</evidence>
<dbReference type="Pfam" id="PF02574">
    <property type="entry name" value="S-methyl_trans"/>
    <property type="match status" value="1"/>
</dbReference>
<evidence type="ECO:0000256" key="4">
    <source>
        <dbReference type="ARBA" id="ARBA00005178"/>
    </source>
</evidence>
<evidence type="ECO:0000256" key="11">
    <source>
        <dbReference type="ARBA" id="ARBA00022628"/>
    </source>
</evidence>
<keyword evidence="13" id="KW-0949">S-adenosyl-L-methionine</keyword>
<evidence type="ECO:0000256" key="9">
    <source>
        <dbReference type="ARBA" id="ARBA00022603"/>
    </source>
</evidence>
<dbReference type="PANTHER" id="PTHR45833:SF1">
    <property type="entry name" value="METHIONINE SYNTHASE"/>
    <property type="match status" value="1"/>
</dbReference>
<evidence type="ECO:0000259" key="21">
    <source>
        <dbReference type="PROSITE" id="PS50970"/>
    </source>
</evidence>
<evidence type="ECO:0000259" key="23">
    <source>
        <dbReference type="PROSITE" id="PS51332"/>
    </source>
</evidence>
<dbReference type="SUPFAM" id="SSF52242">
    <property type="entry name" value="Cobalamin (vitamin B12)-binding domain"/>
    <property type="match status" value="1"/>
</dbReference>
<evidence type="ECO:0000256" key="7">
    <source>
        <dbReference type="ARBA" id="ARBA00012032"/>
    </source>
</evidence>
<feature type="domain" description="Pterin-binding" evidence="22">
    <location>
        <begin position="322"/>
        <end position="580"/>
    </location>
</feature>
<dbReference type="SUPFAM" id="SSF82282">
    <property type="entry name" value="Homocysteine S-methyltransferase"/>
    <property type="match status" value="1"/>
</dbReference>
<feature type="binding site" evidence="20">
    <location>
        <position position="273"/>
    </location>
    <ligand>
        <name>Zn(2+)</name>
        <dbReference type="ChEBI" id="CHEBI:29105"/>
    </ligand>
</feature>
<dbReference type="Gene3D" id="3.40.50.280">
    <property type="entry name" value="Cobalamin-binding domain"/>
    <property type="match status" value="1"/>
</dbReference>
<evidence type="ECO:0000256" key="17">
    <source>
        <dbReference type="ARBA" id="ARBA00023285"/>
    </source>
</evidence>
<evidence type="ECO:0000256" key="18">
    <source>
        <dbReference type="ARBA" id="ARBA00025552"/>
    </source>
</evidence>
<dbReference type="NCBIfam" id="NF005719">
    <property type="entry name" value="PRK07535.1"/>
    <property type="match status" value="1"/>
</dbReference>
<sequence>MMKPFLEAIQEKVLILDGAMGTMLQERGLRPGQSPEELNLTMPEVVASVHRDYVEAGADIIITNTFGGSRFKLAHYGLEGRLAEINARAVQIARKEAGGRAYVGGSIGPTGQFVEPLGEIPFDEMKAAFREQAAALIDAGADLLSLETFLDIKECRAALIAIREVSGTIPVIAMLTFDDNGRSVLGTPPESAAITLTAAGADIIGSNCGLGVDGIYDILCRMRTVTHLPLISQANAGLPRLIDGATVFPGTPQEMAAYHERMIGMGVRVIGGCCGTTPAHISVMKAALGTVQQPWQPRSESTGVTFLSSRSGWTAAGGGNKTAIIGERINPTGKKIYSQELQDGKVAYIRREAMEQVAAGATLLDVNVGTPGIDEPAAMERAVFCAAAAAGVPLVLDSSSPAALERGLKAADGKVLINSVSGEAKSLRRVLPLAKKYGAAVIGLALDQKGIPDTAEGRLAIARRIRNAARRHGIPDADIIIDCLTLTVSAEQKRAAETLRAIRLVKQKLGLSTVLGVSNISFGLPQRPLISSAFFAMAMEAGLDAAIINPRDGAMMAAWRSAMVLLNRDHQAAVYIEAYRGEQAAATVQAVAASDAPLSIRERLSRAVIDGDRDGIVPLVEEALREGLAPMQVSSEGFLPGLEEVGRRFEKNIFFLPQVMQSADTMQAGFVRLKEEMKGQAFESRGRILMATVEGDIHDIGKNIVCTLLENHGFEVFDIGKNVAAATIIAKAKEYAVDAVGLSALMTTTMSEMDNVIKRLRASGVKTFTMVGGAVVTQEYADQIGADLYARDAMEAVARIKQLLGAEG</sequence>
<dbReference type="PROSITE" id="PS50970">
    <property type="entry name" value="HCY"/>
    <property type="match status" value="1"/>
</dbReference>
<evidence type="ECO:0000259" key="24">
    <source>
        <dbReference type="PROSITE" id="PS51337"/>
    </source>
</evidence>
<accession>A0A5A9XJJ0</accession>
<evidence type="ECO:0000256" key="14">
    <source>
        <dbReference type="ARBA" id="ARBA00022723"/>
    </source>
</evidence>
<dbReference type="Pfam" id="PF02310">
    <property type="entry name" value="B12-binding"/>
    <property type="match status" value="1"/>
</dbReference>
<evidence type="ECO:0000256" key="8">
    <source>
        <dbReference type="ARBA" id="ARBA00013998"/>
    </source>
</evidence>
<evidence type="ECO:0000256" key="10">
    <source>
        <dbReference type="ARBA" id="ARBA00022605"/>
    </source>
</evidence>
<evidence type="ECO:0000256" key="1">
    <source>
        <dbReference type="ARBA" id="ARBA00001700"/>
    </source>
</evidence>
<reference evidence="25 26" key="1">
    <citation type="submission" date="2019-04" db="EMBL/GenBank/DDBJ databases">
        <title>Geobacter ruber sp. nov., ferric-reducing bacteria isolated from paddy soil.</title>
        <authorList>
            <person name="Xu Z."/>
            <person name="Masuda Y."/>
            <person name="Itoh H."/>
            <person name="Senoo K."/>
        </authorList>
    </citation>
    <scope>NUCLEOTIDE SEQUENCE [LARGE SCALE GENOMIC DNA]</scope>
    <source>
        <strain evidence="25 26">Red88</strain>
    </source>
</reference>
<dbReference type="GO" id="GO:0046653">
    <property type="term" value="P:tetrahydrofolate metabolic process"/>
    <property type="evidence" value="ECO:0007669"/>
    <property type="project" value="TreeGrafter"/>
</dbReference>
<dbReference type="SUPFAM" id="SSF47644">
    <property type="entry name" value="Methionine synthase domain"/>
    <property type="match status" value="1"/>
</dbReference>
<keyword evidence="10" id="KW-0028">Amino-acid biosynthesis</keyword>
<keyword evidence="16" id="KW-0486">Methionine biosynthesis</keyword>
<comment type="similarity">
    <text evidence="6">Belongs to the methylamine corrinoid protein family.</text>
</comment>
<dbReference type="InterPro" id="IPR003759">
    <property type="entry name" value="Cbl-bd_cap"/>
</dbReference>
<evidence type="ECO:0000259" key="22">
    <source>
        <dbReference type="PROSITE" id="PS50972"/>
    </source>
</evidence>
<keyword evidence="11" id="KW-0846">Cobalamin</keyword>
<dbReference type="RefSeq" id="WP_149306648.1">
    <property type="nucleotide sequence ID" value="NZ_SRSD01000003.1"/>
</dbReference>
<protein>
    <recommendedName>
        <fullName evidence="8">Methionine synthase</fullName>
        <ecNumber evidence="7">2.1.1.13</ecNumber>
    </recommendedName>
    <alternativeName>
        <fullName evidence="19">5-methyltetrahydrofolate--homocysteine methyltransferase</fullName>
    </alternativeName>
</protein>
<dbReference type="GO" id="GO:0031419">
    <property type="term" value="F:cobalamin binding"/>
    <property type="evidence" value="ECO:0007669"/>
    <property type="project" value="UniProtKB-KW"/>
</dbReference>
<evidence type="ECO:0000256" key="6">
    <source>
        <dbReference type="ARBA" id="ARBA00010854"/>
    </source>
</evidence>
<keyword evidence="26" id="KW-1185">Reference proteome</keyword>
<keyword evidence="12 20" id="KW-0808">Transferase</keyword>
<comment type="similarity">
    <text evidence="5">Belongs to the vitamin-B12 dependent methionine synthase family.</text>
</comment>
<evidence type="ECO:0000256" key="19">
    <source>
        <dbReference type="ARBA" id="ARBA00031040"/>
    </source>
</evidence>
<dbReference type="Proteomes" id="UP000324298">
    <property type="component" value="Unassembled WGS sequence"/>
</dbReference>
<keyword evidence="17" id="KW-0170">Cobalt</keyword>
<evidence type="ECO:0000313" key="26">
    <source>
        <dbReference type="Proteomes" id="UP000324298"/>
    </source>
</evidence>
<dbReference type="FunFam" id="3.40.50.280:FF:000003">
    <property type="entry name" value="Dimethylamine methyltransferase corrinoid protein"/>
    <property type="match status" value="1"/>
</dbReference>
<dbReference type="InterPro" id="IPR036594">
    <property type="entry name" value="Meth_synthase_dom"/>
</dbReference>
<dbReference type="PROSITE" id="PS51337">
    <property type="entry name" value="B12_BINDING_NTER"/>
    <property type="match status" value="1"/>
</dbReference>
<proteinExistence type="inferred from homology"/>
<dbReference type="GO" id="GO:0032259">
    <property type="term" value="P:methylation"/>
    <property type="evidence" value="ECO:0007669"/>
    <property type="project" value="UniProtKB-KW"/>
</dbReference>
<dbReference type="InterPro" id="IPR003726">
    <property type="entry name" value="HCY_dom"/>
</dbReference>
<dbReference type="EC" id="2.1.1.13" evidence="7"/>
<dbReference type="EMBL" id="SRSD01000003">
    <property type="protein sequence ID" value="KAA0893332.1"/>
    <property type="molecule type" value="Genomic_DNA"/>
</dbReference>
<dbReference type="Gene3D" id="3.20.20.330">
    <property type="entry name" value="Homocysteine-binding-like domain"/>
    <property type="match status" value="1"/>
</dbReference>
<dbReference type="PROSITE" id="PS51332">
    <property type="entry name" value="B12_BINDING"/>
    <property type="match status" value="1"/>
</dbReference>
<dbReference type="GO" id="GO:0008705">
    <property type="term" value="F:methionine synthase activity"/>
    <property type="evidence" value="ECO:0007669"/>
    <property type="project" value="UniProtKB-EC"/>
</dbReference>
<feature type="domain" description="Hcy-binding" evidence="21">
    <location>
        <begin position="2"/>
        <end position="288"/>
    </location>
</feature>
<comment type="catalytic activity">
    <reaction evidence="1">
        <text>(6S)-5-methyl-5,6,7,8-tetrahydrofolate + L-homocysteine = (6S)-5,6,7,8-tetrahydrofolate + L-methionine</text>
        <dbReference type="Rhea" id="RHEA:11172"/>
        <dbReference type="ChEBI" id="CHEBI:18608"/>
        <dbReference type="ChEBI" id="CHEBI:57453"/>
        <dbReference type="ChEBI" id="CHEBI:57844"/>
        <dbReference type="ChEBI" id="CHEBI:58199"/>
        <dbReference type="EC" id="2.1.1.13"/>
    </reaction>
</comment>
<dbReference type="InterPro" id="IPR036589">
    <property type="entry name" value="HCY_dom_sf"/>
</dbReference>
<feature type="binding site" evidence="20">
    <location>
        <position position="274"/>
    </location>
    <ligand>
        <name>Zn(2+)</name>
        <dbReference type="ChEBI" id="CHEBI:29105"/>
    </ligand>
</feature>
<evidence type="ECO:0000256" key="20">
    <source>
        <dbReference type="PROSITE-ProRule" id="PRU00333"/>
    </source>
</evidence>
<dbReference type="SMART" id="SM01018">
    <property type="entry name" value="B12-binding_2"/>
    <property type="match status" value="1"/>
</dbReference>
<dbReference type="PROSITE" id="PS50972">
    <property type="entry name" value="PTERIN_BINDING"/>
    <property type="match status" value="1"/>
</dbReference>
<evidence type="ECO:0000256" key="5">
    <source>
        <dbReference type="ARBA" id="ARBA00010398"/>
    </source>
</evidence>
<gene>
    <name evidence="25" type="ORF">ET418_05825</name>
</gene>
<evidence type="ECO:0000256" key="12">
    <source>
        <dbReference type="ARBA" id="ARBA00022679"/>
    </source>
</evidence>
<dbReference type="PANTHER" id="PTHR45833">
    <property type="entry name" value="METHIONINE SYNTHASE"/>
    <property type="match status" value="1"/>
</dbReference>
<dbReference type="GO" id="GO:0046872">
    <property type="term" value="F:metal ion binding"/>
    <property type="evidence" value="ECO:0007669"/>
    <property type="project" value="UniProtKB-KW"/>
</dbReference>
<name>A0A5A9XJJ0_9BACT</name>
<feature type="domain" description="B12-binding N-terminal" evidence="24">
    <location>
        <begin position="591"/>
        <end position="685"/>
    </location>
</feature>
<dbReference type="InterPro" id="IPR006158">
    <property type="entry name" value="Cobalamin-bd"/>
</dbReference>
<dbReference type="OrthoDB" id="9803687at2"/>
<dbReference type="Gene3D" id="1.10.1240.10">
    <property type="entry name" value="Methionine synthase domain"/>
    <property type="match status" value="1"/>
</dbReference>
<feature type="domain" description="B12-binding" evidence="23">
    <location>
        <begin position="685"/>
        <end position="808"/>
    </location>
</feature>
<dbReference type="GO" id="GO:0005829">
    <property type="term" value="C:cytosol"/>
    <property type="evidence" value="ECO:0007669"/>
    <property type="project" value="TreeGrafter"/>
</dbReference>
<evidence type="ECO:0000256" key="3">
    <source>
        <dbReference type="ARBA" id="ARBA00001956"/>
    </source>
</evidence>
<dbReference type="Pfam" id="PF02607">
    <property type="entry name" value="B12-binding_2"/>
    <property type="match status" value="1"/>
</dbReference>
<comment type="caution">
    <text evidence="25">The sequence shown here is derived from an EMBL/GenBank/DDBJ whole genome shotgun (WGS) entry which is preliminary data.</text>
</comment>
<dbReference type="Gene3D" id="3.20.20.20">
    <property type="entry name" value="Dihydropteroate synthase-like"/>
    <property type="match status" value="1"/>
</dbReference>
<dbReference type="InterPro" id="IPR000489">
    <property type="entry name" value="Pterin-binding_dom"/>
</dbReference>
<keyword evidence="9 20" id="KW-0489">Methyltransferase</keyword>
<dbReference type="SUPFAM" id="SSF51717">
    <property type="entry name" value="Dihydropteroate synthetase-like"/>
    <property type="match status" value="1"/>
</dbReference>
<dbReference type="GO" id="GO:0050667">
    <property type="term" value="P:homocysteine metabolic process"/>
    <property type="evidence" value="ECO:0007669"/>
    <property type="project" value="TreeGrafter"/>
</dbReference>
<comment type="function">
    <text evidence="18">Catalyzes the transfer of a methyl group from methyl-cobalamin to homocysteine, yielding enzyme-bound cob(I)alamin and methionine. Subsequently, remethylates the cofactor using methyltetrahydrofolate.</text>
</comment>
<dbReference type="InterPro" id="IPR036724">
    <property type="entry name" value="Cobalamin-bd_sf"/>
</dbReference>
<comment type="pathway">
    <text evidence="4">Amino-acid biosynthesis; L-methionine biosynthesis via de novo pathway; L-methionine from L-homocysteine (MetH route): step 1/1.</text>
</comment>
<feature type="binding site" evidence="20">
    <location>
        <position position="208"/>
    </location>
    <ligand>
        <name>Zn(2+)</name>
        <dbReference type="ChEBI" id="CHEBI:29105"/>
    </ligand>
</feature>
<keyword evidence="14 20" id="KW-0479">Metal-binding</keyword>
<comment type="cofactor">
    <cofactor evidence="2 20">
        <name>Zn(2+)</name>
        <dbReference type="ChEBI" id="CHEBI:29105"/>
    </cofactor>
</comment>
<dbReference type="InterPro" id="IPR011005">
    <property type="entry name" value="Dihydropteroate_synth-like_sf"/>
</dbReference>
<dbReference type="Pfam" id="PF00809">
    <property type="entry name" value="Pterin_bind"/>
    <property type="match status" value="1"/>
</dbReference>
<evidence type="ECO:0000256" key="16">
    <source>
        <dbReference type="ARBA" id="ARBA00023167"/>
    </source>
</evidence>
<keyword evidence="15 20" id="KW-0862">Zinc</keyword>
<comment type="cofactor">
    <cofactor evidence="3">
        <name>methylcob(III)alamin</name>
        <dbReference type="ChEBI" id="CHEBI:28115"/>
    </cofactor>
</comment>
<dbReference type="UniPathway" id="UPA00051">
    <property type="reaction ID" value="UER00081"/>
</dbReference>
<evidence type="ECO:0000256" key="15">
    <source>
        <dbReference type="ARBA" id="ARBA00022833"/>
    </source>
</evidence>
<evidence type="ECO:0000256" key="2">
    <source>
        <dbReference type="ARBA" id="ARBA00001947"/>
    </source>
</evidence>
<evidence type="ECO:0000256" key="13">
    <source>
        <dbReference type="ARBA" id="ARBA00022691"/>
    </source>
</evidence>
<dbReference type="InterPro" id="IPR050554">
    <property type="entry name" value="Met_Synthase/Corrinoid"/>
</dbReference>